<dbReference type="Pfam" id="PF14376">
    <property type="entry name" value="Haem_bd"/>
    <property type="match status" value="1"/>
</dbReference>
<feature type="transmembrane region" description="Helical" evidence="1">
    <location>
        <begin position="50"/>
        <end position="70"/>
    </location>
</feature>
<dbReference type="SMART" id="SM01235">
    <property type="entry name" value="Haem_bd"/>
    <property type="match status" value="1"/>
</dbReference>
<keyword evidence="1" id="KW-0472">Membrane</keyword>
<feature type="domain" description="Haem-binding" evidence="2">
    <location>
        <begin position="98"/>
        <end position="227"/>
    </location>
</feature>
<organism evidence="3">
    <name type="scientific">freshwater metagenome</name>
    <dbReference type="NCBI Taxonomy" id="449393"/>
    <lineage>
        <taxon>unclassified sequences</taxon>
        <taxon>metagenomes</taxon>
        <taxon>ecological metagenomes</taxon>
    </lineage>
</organism>
<gene>
    <name evidence="3" type="ORF">UFOPK3046_01019</name>
</gene>
<name>A0A6J6YKZ7_9ZZZZ</name>
<feature type="transmembrane region" description="Helical" evidence="1">
    <location>
        <begin position="26"/>
        <end position="44"/>
    </location>
</feature>
<sequence>MTTRKLSLKPSDLFAAALHAVKSHPIITVVWVALALLAIGISVYGGLPPVVTVALLGMVAAGALLLWALWSRRQPAETPIATSTAGRMGVVAVLISGVLTFGIIQLVPYGRAHSNPPVTGEPKWATPETRQLMVDSCFACHSNEVEYPPYASIAPISWEVQHHVEEGRDAVNYSEFATNPGEAENTIEVIEEGSMPPAYFTRFGLHSVAKLSPEQTKQLLEGLRATPGMSEGG</sequence>
<keyword evidence="1" id="KW-1133">Transmembrane helix</keyword>
<dbReference type="AlphaFoldDB" id="A0A6J6YKZ7"/>
<evidence type="ECO:0000256" key="1">
    <source>
        <dbReference type="SAM" id="Phobius"/>
    </source>
</evidence>
<protein>
    <submittedName>
        <fullName evidence="3">Unannotated protein</fullName>
    </submittedName>
</protein>
<evidence type="ECO:0000259" key="2">
    <source>
        <dbReference type="SMART" id="SM01235"/>
    </source>
</evidence>
<reference evidence="3" key="1">
    <citation type="submission" date="2020-05" db="EMBL/GenBank/DDBJ databases">
        <authorList>
            <person name="Chiriac C."/>
            <person name="Salcher M."/>
            <person name="Ghai R."/>
            <person name="Kavagutti S V."/>
        </authorList>
    </citation>
    <scope>NUCLEOTIDE SEQUENCE</scope>
</reference>
<keyword evidence="1" id="KW-0812">Transmembrane</keyword>
<feature type="transmembrane region" description="Helical" evidence="1">
    <location>
        <begin position="90"/>
        <end position="109"/>
    </location>
</feature>
<accession>A0A6J6YKZ7</accession>
<dbReference type="InterPro" id="IPR025992">
    <property type="entry name" value="Haem-bd"/>
</dbReference>
<dbReference type="EMBL" id="CAFAAQ010000082">
    <property type="protein sequence ID" value="CAB4808943.1"/>
    <property type="molecule type" value="Genomic_DNA"/>
</dbReference>
<evidence type="ECO:0000313" key="3">
    <source>
        <dbReference type="EMBL" id="CAB4808943.1"/>
    </source>
</evidence>
<proteinExistence type="predicted"/>